<dbReference type="PANTHER" id="PTHR45964:SF5">
    <property type="entry name" value="WSCD FAMILY MEMBER CG9164"/>
    <property type="match status" value="1"/>
</dbReference>
<dbReference type="SUPFAM" id="SSF57414">
    <property type="entry name" value="Hairpin loop containing domain-like"/>
    <property type="match status" value="1"/>
</dbReference>
<dbReference type="InterPro" id="IPR051589">
    <property type="entry name" value="Sialate-O-sulfotransferase"/>
</dbReference>
<evidence type="ECO:0000313" key="5">
    <source>
        <dbReference type="Proteomes" id="UP000008782"/>
    </source>
</evidence>
<reference evidence="5" key="1">
    <citation type="journal article" date="2012" name="Nat. Genet.">
        <title>Lifestyle transitions in plant pathogenic Colletotrichum fungi deciphered by genome and transcriptome analyses.</title>
        <authorList>
            <person name="O'Connell R.J."/>
            <person name="Thon M.R."/>
            <person name="Hacquard S."/>
            <person name="Amyotte S.G."/>
            <person name="Kleemann J."/>
            <person name="Torres M.F."/>
            <person name="Damm U."/>
            <person name="Buiate E.A."/>
            <person name="Epstein L."/>
            <person name="Alkan N."/>
            <person name="Altmueller J."/>
            <person name="Alvarado-Balderrama L."/>
            <person name="Bauser C.A."/>
            <person name="Becker C."/>
            <person name="Birren B.W."/>
            <person name="Chen Z."/>
            <person name="Choi J."/>
            <person name="Crouch J.A."/>
            <person name="Duvick J.P."/>
            <person name="Farman M.A."/>
            <person name="Gan P."/>
            <person name="Heiman D."/>
            <person name="Henrissat B."/>
            <person name="Howard R.J."/>
            <person name="Kabbage M."/>
            <person name="Koch C."/>
            <person name="Kracher B."/>
            <person name="Kubo Y."/>
            <person name="Law A.D."/>
            <person name="Lebrun M.-H."/>
            <person name="Lee Y.-H."/>
            <person name="Miyara I."/>
            <person name="Moore N."/>
            <person name="Neumann U."/>
            <person name="Nordstroem K."/>
            <person name="Panaccione D.G."/>
            <person name="Panstruga R."/>
            <person name="Place M."/>
            <person name="Proctor R.H."/>
            <person name="Prusky D."/>
            <person name="Rech G."/>
            <person name="Reinhardt R."/>
            <person name="Rollins J.A."/>
            <person name="Rounsley S."/>
            <person name="Schardl C.L."/>
            <person name="Schwartz D.C."/>
            <person name="Shenoy N."/>
            <person name="Shirasu K."/>
            <person name="Sikhakolli U.R."/>
            <person name="Stueber K."/>
            <person name="Sukno S.A."/>
            <person name="Sweigard J.A."/>
            <person name="Takano Y."/>
            <person name="Takahara H."/>
            <person name="Trail F."/>
            <person name="van der Does H.C."/>
            <person name="Voll L.M."/>
            <person name="Will I."/>
            <person name="Young S."/>
            <person name="Zeng Q."/>
            <person name="Zhang J."/>
            <person name="Zhou S."/>
            <person name="Dickman M.B."/>
            <person name="Schulze-Lefert P."/>
            <person name="Ver Loren van Themaat E."/>
            <person name="Ma L.-J."/>
            <person name="Vaillancourt L.J."/>
        </authorList>
    </citation>
    <scope>NUCLEOTIDE SEQUENCE [LARGE SCALE GENOMIC DNA]</scope>
    <source>
        <strain evidence="5">M1.001 / M2 / FGSC 10212</strain>
    </source>
</reference>
<sequence length="373" mass="39087">MAGVEYGRECYCGYLIDSASAMAPESDCSKPCAGNSDEVCGNGGRLNVFTNGDSGPTILSASGDFQSRGCYSDHTSSRTLSTRMSLRGDLTVSECTTACAAQGFPYAGVEFGEECFCGTSIQNGAPVPATSCNMACAGDKTQYCGGPAAINIYMSSKPVTGNPSAIPFGWTQTCYTDSPNRRALSYRTDLTKFSAAQCVAQCDSLGYTYAGVEYGSECYCGNSIDGGNTPASSGCDMPCDGNRLDTCGGAGHINIYHVSCPGVPGCGDSKASIGRTPNTGSVKECSDICQADPLCLSFQYGSETKDCNIYKSPIAGSVMKNTADLGPDLLNLDSDLIDTDLDANLDADLDLDTNLDADHNHRPSLNLWRGELR</sequence>
<evidence type="ECO:0000256" key="1">
    <source>
        <dbReference type="ARBA" id="ARBA00022737"/>
    </source>
</evidence>
<proteinExistence type="predicted"/>
<evidence type="ECO:0000259" key="3">
    <source>
        <dbReference type="PROSITE" id="PS51212"/>
    </source>
</evidence>
<dbReference type="Proteomes" id="UP000008782">
    <property type="component" value="Unassembled WGS sequence"/>
</dbReference>
<dbReference type="PROSITE" id="PS50948">
    <property type="entry name" value="PAN"/>
    <property type="match status" value="1"/>
</dbReference>
<dbReference type="InterPro" id="IPR003609">
    <property type="entry name" value="Pan_app"/>
</dbReference>
<evidence type="ECO:0000259" key="2">
    <source>
        <dbReference type="PROSITE" id="PS50948"/>
    </source>
</evidence>
<dbReference type="SMART" id="SM00321">
    <property type="entry name" value="WSC"/>
    <property type="match status" value="2"/>
</dbReference>
<accession>E3QHU7</accession>
<dbReference type="STRING" id="645133.E3QHU7"/>
<dbReference type="PROSITE" id="PS51212">
    <property type="entry name" value="WSC"/>
    <property type="match status" value="3"/>
</dbReference>
<dbReference type="eggNOG" id="KOG4157">
    <property type="taxonomic scope" value="Eukaryota"/>
</dbReference>
<feature type="domain" description="Apple" evidence="2">
    <location>
        <begin position="247"/>
        <end position="334"/>
    </location>
</feature>
<dbReference type="OrthoDB" id="5985073at2759"/>
<dbReference type="Gene3D" id="3.50.4.10">
    <property type="entry name" value="Hepatocyte Growth Factor"/>
    <property type="match status" value="1"/>
</dbReference>
<dbReference type="HOGENOM" id="CLU_057167_0_0_1"/>
<dbReference type="Pfam" id="PF00024">
    <property type="entry name" value="PAN_1"/>
    <property type="match status" value="1"/>
</dbReference>
<gene>
    <name evidence="4" type="ORF">GLRG_05579</name>
</gene>
<dbReference type="VEuPathDB" id="FungiDB:GLRG_05579"/>
<dbReference type="AlphaFoldDB" id="E3QHU7"/>
<dbReference type="RefSeq" id="XP_008094455.1">
    <property type="nucleotide sequence ID" value="XM_008096264.1"/>
</dbReference>
<evidence type="ECO:0000313" key="4">
    <source>
        <dbReference type="EMBL" id="EFQ30435.1"/>
    </source>
</evidence>
<feature type="domain" description="WSC" evidence="3">
    <location>
        <begin position="64"/>
        <end position="156"/>
    </location>
</feature>
<dbReference type="Pfam" id="PF01822">
    <property type="entry name" value="WSC"/>
    <property type="match status" value="3"/>
</dbReference>
<feature type="domain" description="WSC" evidence="3">
    <location>
        <begin position="1"/>
        <end position="52"/>
    </location>
</feature>
<keyword evidence="1" id="KW-0677">Repeat</keyword>
<keyword evidence="5" id="KW-1185">Reference proteome</keyword>
<organism evidence="5">
    <name type="scientific">Colletotrichum graminicola (strain M1.001 / M2 / FGSC 10212)</name>
    <name type="common">Maize anthracnose fungus</name>
    <name type="synonym">Glomerella graminicola</name>
    <dbReference type="NCBI Taxonomy" id="645133"/>
    <lineage>
        <taxon>Eukaryota</taxon>
        <taxon>Fungi</taxon>
        <taxon>Dikarya</taxon>
        <taxon>Ascomycota</taxon>
        <taxon>Pezizomycotina</taxon>
        <taxon>Sordariomycetes</taxon>
        <taxon>Hypocreomycetidae</taxon>
        <taxon>Glomerellales</taxon>
        <taxon>Glomerellaceae</taxon>
        <taxon>Colletotrichum</taxon>
        <taxon>Colletotrichum graminicola species complex</taxon>
    </lineage>
</organism>
<protein>
    <submittedName>
        <fullName evidence="4">WSC domain-containing protein</fullName>
    </submittedName>
</protein>
<dbReference type="InterPro" id="IPR002889">
    <property type="entry name" value="WSC_carb-bd"/>
</dbReference>
<feature type="domain" description="WSC" evidence="3">
    <location>
        <begin position="169"/>
        <end position="259"/>
    </location>
</feature>
<dbReference type="EMBL" id="GG697349">
    <property type="protein sequence ID" value="EFQ30435.1"/>
    <property type="molecule type" value="Genomic_DNA"/>
</dbReference>
<dbReference type="PANTHER" id="PTHR45964">
    <property type="entry name" value="WSCD FAMILY MEMBER CG9164"/>
    <property type="match status" value="1"/>
</dbReference>
<dbReference type="GeneID" id="24410944"/>
<name>E3QHU7_COLGM</name>